<dbReference type="InterPro" id="IPR006127">
    <property type="entry name" value="ZnuA-like"/>
</dbReference>
<comment type="subcellular location">
    <subcellularLocation>
        <location evidence="1">Cell envelope</location>
    </subcellularLocation>
</comment>
<dbReference type="OrthoDB" id="5296019at2"/>
<dbReference type="Proteomes" id="UP000216063">
    <property type="component" value="Unassembled WGS sequence"/>
</dbReference>
<evidence type="ECO:0000313" key="5">
    <source>
        <dbReference type="EMBL" id="OYN79653.1"/>
    </source>
</evidence>
<dbReference type="GO" id="GO:0030313">
    <property type="term" value="C:cell envelope"/>
    <property type="evidence" value="ECO:0007669"/>
    <property type="project" value="UniProtKB-SubCell"/>
</dbReference>
<dbReference type="PANTHER" id="PTHR42953:SF1">
    <property type="entry name" value="METAL-BINDING PROTEIN HI_0362-RELATED"/>
    <property type="match status" value="1"/>
</dbReference>
<dbReference type="Gene3D" id="3.40.50.1980">
    <property type="entry name" value="Nitrogenase molybdenum iron protein domain"/>
    <property type="match status" value="2"/>
</dbReference>
<name>A0A255DVC8_9MYCO</name>
<keyword evidence="3" id="KW-0479">Metal-binding</keyword>
<keyword evidence="6" id="KW-1185">Reference proteome</keyword>
<evidence type="ECO:0000256" key="2">
    <source>
        <dbReference type="ARBA" id="ARBA00022448"/>
    </source>
</evidence>
<evidence type="ECO:0000256" key="4">
    <source>
        <dbReference type="ARBA" id="ARBA00022729"/>
    </source>
</evidence>
<keyword evidence="2" id="KW-0813">Transport</keyword>
<dbReference type="Pfam" id="PF01297">
    <property type="entry name" value="ZnuA"/>
    <property type="match status" value="1"/>
</dbReference>
<reference evidence="5 6" key="1">
    <citation type="submission" date="2017-07" db="EMBL/GenBank/DDBJ databases">
        <title>The new phylogeny of genus Mycobacterium.</title>
        <authorList>
            <person name="Tortoli E."/>
            <person name="Trovato A."/>
            <person name="Cirillo D.M."/>
        </authorList>
    </citation>
    <scope>NUCLEOTIDE SEQUENCE [LARGE SCALE GENOMIC DNA]</scope>
    <source>
        <strain evidence="5 6">ATCC 33027</strain>
    </source>
</reference>
<keyword evidence="4" id="KW-0732">Signal</keyword>
<organism evidence="5 6">
    <name type="scientific">Mycolicibacterium sphagni</name>
    <dbReference type="NCBI Taxonomy" id="1786"/>
    <lineage>
        <taxon>Bacteria</taxon>
        <taxon>Bacillati</taxon>
        <taxon>Actinomycetota</taxon>
        <taxon>Actinomycetes</taxon>
        <taxon>Mycobacteriales</taxon>
        <taxon>Mycobacteriaceae</taxon>
        <taxon>Mycolicibacterium</taxon>
    </lineage>
</organism>
<protein>
    <submittedName>
        <fullName evidence="5">ABC transporter substrate-binding protein</fullName>
    </submittedName>
</protein>
<dbReference type="SUPFAM" id="SSF53807">
    <property type="entry name" value="Helical backbone' metal receptor"/>
    <property type="match status" value="1"/>
</dbReference>
<dbReference type="EMBL" id="NOZR01000008">
    <property type="protein sequence ID" value="OYN79653.1"/>
    <property type="molecule type" value="Genomic_DNA"/>
</dbReference>
<dbReference type="AlphaFoldDB" id="A0A255DVC8"/>
<gene>
    <name evidence="5" type="ORF">CG716_12295</name>
</gene>
<dbReference type="InterPro" id="IPR050492">
    <property type="entry name" value="Bact_metal-bind_prot9"/>
</dbReference>
<accession>A0A255DVC8</accession>
<dbReference type="GO" id="GO:0046872">
    <property type="term" value="F:metal ion binding"/>
    <property type="evidence" value="ECO:0007669"/>
    <property type="project" value="UniProtKB-KW"/>
</dbReference>
<dbReference type="PANTHER" id="PTHR42953">
    <property type="entry name" value="HIGH-AFFINITY ZINC UPTAKE SYSTEM PROTEIN ZNUA-RELATED"/>
    <property type="match status" value="1"/>
</dbReference>
<proteinExistence type="predicted"/>
<dbReference type="GO" id="GO:0030001">
    <property type="term" value="P:metal ion transport"/>
    <property type="evidence" value="ECO:0007669"/>
    <property type="project" value="InterPro"/>
</dbReference>
<sequence>MDLRSTGTDDLELLETVFICIRVTELRGAIVRTAAIRAVIGVSALALTVGLAACGENKPSGNAAGQPPTVVASTDVWGSVAQAVAGDHAKVTSIITSASADPHSFEASPSNAAAITDASLVVFNGGGYDHWVDDILSSHPGVASVDAFSLLKAPPGEPQPANEHVFYDLDTAKAVAAKIADQLAQDDPQHAADYKANAETFDRNVDAIAQTEKAIRATHSGAAVVATEPVAHYLLVAAGLTDKTPAGFANAVEQDTDPAPVDVAAMLDVIKSRQVSAVVFNEQTVTEVTKQIQAAAQSAGIPVVPVTETLPAGSDYLSWQRDTADRLSAALQQNR</sequence>
<comment type="caution">
    <text evidence="5">The sequence shown here is derived from an EMBL/GenBank/DDBJ whole genome shotgun (WGS) entry which is preliminary data.</text>
</comment>
<evidence type="ECO:0000256" key="1">
    <source>
        <dbReference type="ARBA" id="ARBA00004196"/>
    </source>
</evidence>
<evidence type="ECO:0000256" key="3">
    <source>
        <dbReference type="ARBA" id="ARBA00022723"/>
    </source>
</evidence>
<evidence type="ECO:0000313" key="6">
    <source>
        <dbReference type="Proteomes" id="UP000216063"/>
    </source>
</evidence>